<name>A0A2N0TT36_9FLAO</name>
<dbReference type="InterPro" id="IPR025364">
    <property type="entry name" value="DUF4268"/>
</dbReference>
<evidence type="ECO:0000313" key="2">
    <source>
        <dbReference type="EMBL" id="PKD17907.1"/>
    </source>
</evidence>
<dbReference type="AlphaFoldDB" id="A0A2N0TT36"/>
<dbReference type="STRING" id="447422.SAMN05660903_03748"/>
<dbReference type="Proteomes" id="UP000232673">
    <property type="component" value="Unassembled WGS sequence"/>
</dbReference>
<dbReference type="RefSeq" id="WP_079714687.1">
    <property type="nucleotide sequence ID" value="NZ_FUZC01000028.1"/>
</dbReference>
<feature type="domain" description="DUF4268" evidence="1">
    <location>
        <begin position="10"/>
        <end position="137"/>
    </location>
</feature>
<evidence type="ECO:0000313" key="3">
    <source>
        <dbReference type="Proteomes" id="UP000232673"/>
    </source>
</evidence>
<gene>
    <name evidence="2" type="ORF">APR41_18320</name>
</gene>
<dbReference type="Pfam" id="PF14088">
    <property type="entry name" value="DUF4268"/>
    <property type="match status" value="1"/>
</dbReference>
<dbReference type="EMBL" id="LKTS01000028">
    <property type="protein sequence ID" value="PKD17907.1"/>
    <property type="molecule type" value="Genomic_DNA"/>
</dbReference>
<reference evidence="2 3" key="1">
    <citation type="submission" date="2015-10" db="EMBL/GenBank/DDBJ databases">
        <title>Draft genome sequence of Salegentibacter salinarum KCTC 12975.</title>
        <authorList>
            <person name="Lin W."/>
            <person name="Zheng Q."/>
        </authorList>
    </citation>
    <scope>NUCLEOTIDE SEQUENCE [LARGE SCALE GENOMIC DNA]</scope>
    <source>
        <strain evidence="2 3">KCTC 12975</strain>
    </source>
</reference>
<keyword evidence="3" id="KW-1185">Reference proteome</keyword>
<dbReference type="OrthoDB" id="1467516at2"/>
<comment type="caution">
    <text evidence="2">The sequence shown here is derived from an EMBL/GenBank/DDBJ whole genome shotgun (WGS) entry which is preliminary data.</text>
</comment>
<accession>A0A2N0TT36</accession>
<evidence type="ECO:0000259" key="1">
    <source>
        <dbReference type="Pfam" id="PF14088"/>
    </source>
</evidence>
<sequence>MFSKAESKKLRQQFWTSFGIVFRRKWLLYNTGIKELELKFTFNRKFAQVSLDVIDEDPLIRAYYFEKLLSLKKILTSEYLADVKFEEEYELPEEKIISRVCVQLENVSIHSRNQWPEAMKFLNDNMEQMEAFFVEYKDLFR</sequence>
<proteinExistence type="predicted"/>
<organism evidence="2 3">
    <name type="scientific">Salegentibacter salinarum</name>
    <dbReference type="NCBI Taxonomy" id="447422"/>
    <lineage>
        <taxon>Bacteria</taxon>
        <taxon>Pseudomonadati</taxon>
        <taxon>Bacteroidota</taxon>
        <taxon>Flavobacteriia</taxon>
        <taxon>Flavobacteriales</taxon>
        <taxon>Flavobacteriaceae</taxon>
        <taxon>Salegentibacter</taxon>
    </lineage>
</organism>
<protein>
    <recommendedName>
        <fullName evidence="1">DUF4268 domain-containing protein</fullName>
    </recommendedName>
</protein>